<gene>
    <name evidence="8" type="ORF">PPEP_a2536</name>
</gene>
<accession>A0A8I0MS94</accession>
<dbReference type="InterPro" id="IPR035985">
    <property type="entry name" value="Ubiquitin-activating_enz"/>
</dbReference>
<sequence length="769" mass="86668">MTKSEFIAWGEVIVKDDLPTPLLSLLDVVEKHNDCEFVEAIRVLKNFEALVVDFGDGTFETDNSIGVQRIERLALCYNPEAEFCWDVRALRKDFPLSIHQNHTEGGEPRSLCLYYEPWPSVERTWTAQSFVKRIFWWLRSTAEETIHPSDQPIEQLFFKSKYQFVLPDTHFDLFNQENLGLIFGRIDESETSLETIVGRYENINSELSETHAELPYILPITIVTSAIENGPVEGYPFKLSELKERLELRGVDLLESLQNAIRRIVPEQGGLSIDTNSKSKILLIMGIPRKRNGRIERMDVQGFLLHVNIGLFGESLGVLLRNPADRKKWFLDIFGTPNPTDYWEQQAILPTEVQFMPSAKEVRKFSGLRDTDCEFEGVLAGVGALGSSLAEIWAREKWGNWDFVDDDIVKPHNLVRHISSAWGVGSSKVKVLSDYLSNIFNISPIESSLRHVCKFDVALPKIRELVESKDLIVDATTTLEVPRELYRANCKARVASVFLTPNGMSSVLLLEDKKRDTRTMSLEAQYYRAILHSNSWGKEHLDGSFEQFWVGAGCRDISVSLSNELVKLHSSMIGRQLRLALESEKPQIFVWTFDDESACLTCDKVPVAPSRTLQVGDWEVIWDEDIESSLIEKRKNSLPNETGGVLLGFIDLKLKSISLVLAGTEPSNSLSSPFEFSRGTEGVLGTLEESSRRTANIVRYIGEWHSHPNCVSSALSSLDILQLDHLSKINNTEGLPAAMLVVAEGEISISVKTLSRSETKVILTSKSVT</sequence>
<organism evidence="8 9">
    <name type="scientific">Pseudoalteromonas peptidolytica F12-50-A1</name>
    <dbReference type="NCBI Taxonomy" id="1315280"/>
    <lineage>
        <taxon>Bacteria</taxon>
        <taxon>Pseudomonadati</taxon>
        <taxon>Pseudomonadota</taxon>
        <taxon>Gammaproteobacteria</taxon>
        <taxon>Alteromonadales</taxon>
        <taxon>Pseudoalteromonadaceae</taxon>
        <taxon>Pseudoalteromonas</taxon>
    </lineage>
</organism>
<proteinExistence type="predicted"/>
<evidence type="ECO:0000259" key="7">
    <source>
        <dbReference type="Pfam" id="PF14464"/>
    </source>
</evidence>
<dbReference type="SUPFAM" id="SSF69572">
    <property type="entry name" value="Activating enzymes of the ubiquitin-like proteins"/>
    <property type="match status" value="1"/>
</dbReference>
<evidence type="ECO:0000259" key="6">
    <source>
        <dbReference type="Pfam" id="PF00899"/>
    </source>
</evidence>
<dbReference type="Pfam" id="PF00899">
    <property type="entry name" value="ThiF"/>
    <property type="match status" value="1"/>
</dbReference>
<dbReference type="GO" id="GO:0006508">
    <property type="term" value="P:proteolysis"/>
    <property type="evidence" value="ECO:0007669"/>
    <property type="project" value="UniProtKB-KW"/>
</dbReference>
<evidence type="ECO:0000256" key="1">
    <source>
        <dbReference type="ARBA" id="ARBA00022670"/>
    </source>
</evidence>
<feature type="domain" description="JAB" evidence="7">
    <location>
        <begin position="625"/>
        <end position="723"/>
    </location>
</feature>
<keyword evidence="4" id="KW-0862">Zinc</keyword>
<feature type="domain" description="THIF-type NAD/FAD binding fold" evidence="6">
    <location>
        <begin position="378"/>
        <end position="570"/>
    </location>
</feature>
<dbReference type="Pfam" id="PF14464">
    <property type="entry name" value="Prok-JAB"/>
    <property type="match status" value="1"/>
</dbReference>
<keyword evidence="9" id="KW-1185">Reference proteome</keyword>
<dbReference type="InterPro" id="IPR028090">
    <property type="entry name" value="JAB_dom_prok"/>
</dbReference>
<dbReference type="GO" id="GO:0008237">
    <property type="term" value="F:metallopeptidase activity"/>
    <property type="evidence" value="ECO:0007669"/>
    <property type="project" value="UniProtKB-KW"/>
</dbReference>
<evidence type="ECO:0008006" key="10">
    <source>
        <dbReference type="Google" id="ProtNLM"/>
    </source>
</evidence>
<dbReference type="InterPro" id="IPR000594">
    <property type="entry name" value="ThiF_NAD_FAD-bd"/>
</dbReference>
<evidence type="ECO:0000313" key="8">
    <source>
        <dbReference type="EMBL" id="MBE0344857.1"/>
    </source>
</evidence>
<evidence type="ECO:0000256" key="3">
    <source>
        <dbReference type="ARBA" id="ARBA00022801"/>
    </source>
</evidence>
<evidence type="ECO:0000256" key="5">
    <source>
        <dbReference type="ARBA" id="ARBA00023049"/>
    </source>
</evidence>
<comment type="caution">
    <text evidence="8">The sequence shown here is derived from an EMBL/GenBank/DDBJ whole genome shotgun (WGS) entry which is preliminary data.</text>
</comment>
<keyword evidence="1" id="KW-0645">Protease</keyword>
<dbReference type="GO" id="GO:0008641">
    <property type="term" value="F:ubiquitin-like modifier activating enzyme activity"/>
    <property type="evidence" value="ECO:0007669"/>
    <property type="project" value="InterPro"/>
</dbReference>
<dbReference type="Gene3D" id="3.40.50.720">
    <property type="entry name" value="NAD(P)-binding Rossmann-like Domain"/>
    <property type="match status" value="1"/>
</dbReference>
<dbReference type="GO" id="GO:0046872">
    <property type="term" value="F:metal ion binding"/>
    <property type="evidence" value="ECO:0007669"/>
    <property type="project" value="UniProtKB-KW"/>
</dbReference>
<evidence type="ECO:0000313" key="9">
    <source>
        <dbReference type="Proteomes" id="UP000660708"/>
    </source>
</evidence>
<name>A0A8I0MS94_9GAMM</name>
<protein>
    <recommendedName>
        <fullName evidence="10">JAB domain-containing protein</fullName>
    </recommendedName>
</protein>
<dbReference type="RefSeq" id="WP_147389529.1">
    <property type="nucleotide sequence ID" value="NZ_AQHF01000018.1"/>
</dbReference>
<evidence type="ECO:0000256" key="4">
    <source>
        <dbReference type="ARBA" id="ARBA00022833"/>
    </source>
</evidence>
<keyword evidence="5" id="KW-0482">Metalloprotease</keyword>
<keyword evidence="3" id="KW-0378">Hydrolase</keyword>
<dbReference type="InterPro" id="IPR032865">
    <property type="entry name" value="Prok-E2_A"/>
</dbReference>
<dbReference type="Gene3D" id="3.40.140.10">
    <property type="entry name" value="Cytidine Deaminase, domain 2"/>
    <property type="match status" value="1"/>
</dbReference>
<dbReference type="EMBL" id="AQHF01000018">
    <property type="protein sequence ID" value="MBE0344857.1"/>
    <property type="molecule type" value="Genomic_DNA"/>
</dbReference>
<dbReference type="Pfam" id="PF14457">
    <property type="entry name" value="Prok-E2_A"/>
    <property type="match status" value="1"/>
</dbReference>
<dbReference type="Proteomes" id="UP000660708">
    <property type="component" value="Unassembled WGS sequence"/>
</dbReference>
<dbReference type="AlphaFoldDB" id="A0A8I0MS94"/>
<keyword evidence="2" id="KW-0479">Metal-binding</keyword>
<reference evidence="8 9" key="1">
    <citation type="submission" date="2015-06" db="EMBL/GenBank/DDBJ databases">
        <title>Genome sequence of Pseudoalteromonas peptidolytica.</title>
        <authorList>
            <person name="Xie B.-B."/>
            <person name="Rong J.-C."/>
            <person name="Qin Q.-L."/>
            <person name="Zhang Y.-Z."/>
        </authorList>
    </citation>
    <scope>NUCLEOTIDE SEQUENCE [LARGE SCALE GENOMIC DNA]</scope>
    <source>
        <strain evidence="8 9">F12-50-A1</strain>
    </source>
</reference>
<evidence type="ECO:0000256" key="2">
    <source>
        <dbReference type="ARBA" id="ARBA00022723"/>
    </source>
</evidence>